<feature type="compositionally biased region" description="Basic and acidic residues" evidence="6">
    <location>
        <begin position="2153"/>
        <end position="2173"/>
    </location>
</feature>
<evidence type="ECO:0000256" key="4">
    <source>
        <dbReference type="PROSITE-ProRule" id="PRU00601"/>
    </source>
</evidence>
<feature type="domain" description="CTCHY-type" evidence="9">
    <location>
        <begin position="2282"/>
        <end position="2344"/>
    </location>
</feature>
<dbReference type="EMBL" id="JARQWQ010000056">
    <property type="protein sequence ID" value="KAK2556427.1"/>
    <property type="molecule type" value="Genomic_DNA"/>
</dbReference>
<feature type="domain" description="CHY-type" evidence="8">
    <location>
        <begin position="2182"/>
        <end position="2252"/>
    </location>
</feature>
<dbReference type="PROSITE" id="PS50168">
    <property type="entry name" value="DED"/>
    <property type="match status" value="1"/>
</dbReference>
<dbReference type="Gene3D" id="1.25.40.10">
    <property type="entry name" value="Tetratricopeptide repeat domain"/>
    <property type="match status" value="1"/>
</dbReference>
<dbReference type="GO" id="GO:0061630">
    <property type="term" value="F:ubiquitin protein ligase activity"/>
    <property type="evidence" value="ECO:0007669"/>
    <property type="project" value="TreeGrafter"/>
</dbReference>
<feature type="region of interest" description="Disordered" evidence="6">
    <location>
        <begin position="2153"/>
        <end position="2177"/>
    </location>
</feature>
<feature type="compositionally biased region" description="Low complexity" evidence="6">
    <location>
        <begin position="1429"/>
        <end position="1447"/>
    </location>
</feature>
<feature type="compositionally biased region" description="Low complexity" evidence="6">
    <location>
        <begin position="1555"/>
        <end position="1569"/>
    </location>
</feature>
<reference evidence="10" key="2">
    <citation type="journal article" date="2023" name="Science">
        <title>Genomic signatures of disease resistance in endangered staghorn corals.</title>
        <authorList>
            <person name="Vollmer S.V."/>
            <person name="Selwyn J.D."/>
            <person name="Despard B.A."/>
            <person name="Roesel C.L."/>
        </authorList>
    </citation>
    <scope>NUCLEOTIDE SEQUENCE</scope>
    <source>
        <strain evidence="10">K2</strain>
    </source>
</reference>
<dbReference type="InterPro" id="IPR037275">
    <property type="entry name" value="Znf_CTCHY_sf"/>
</dbReference>
<dbReference type="GO" id="GO:0008270">
    <property type="term" value="F:zinc ion binding"/>
    <property type="evidence" value="ECO:0007669"/>
    <property type="project" value="UniProtKB-KW"/>
</dbReference>
<evidence type="ECO:0000259" key="8">
    <source>
        <dbReference type="PROSITE" id="PS51266"/>
    </source>
</evidence>
<feature type="compositionally biased region" description="Basic and acidic residues" evidence="6">
    <location>
        <begin position="1405"/>
        <end position="1417"/>
    </location>
</feature>
<dbReference type="InterPro" id="IPR008913">
    <property type="entry name" value="Znf_CHY"/>
</dbReference>
<proteinExistence type="predicted"/>
<dbReference type="GO" id="GO:0042981">
    <property type="term" value="P:regulation of apoptotic process"/>
    <property type="evidence" value="ECO:0007669"/>
    <property type="project" value="InterPro"/>
</dbReference>
<comment type="caution">
    <text evidence="10">The sequence shown here is derived from an EMBL/GenBank/DDBJ whole genome shotgun (WGS) entry which is preliminary data.</text>
</comment>
<evidence type="ECO:0000256" key="1">
    <source>
        <dbReference type="ARBA" id="ARBA00022723"/>
    </source>
</evidence>
<evidence type="ECO:0000259" key="7">
    <source>
        <dbReference type="PROSITE" id="PS50168"/>
    </source>
</evidence>
<gene>
    <name evidence="10" type="ORF">P5673_021666</name>
</gene>
<dbReference type="PROSITE" id="PS51266">
    <property type="entry name" value="ZF_CHY"/>
    <property type="match status" value="1"/>
</dbReference>
<keyword evidence="5" id="KW-0175">Coiled coil</keyword>
<evidence type="ECO:0000313" key="11">
    <source>
        <dbReference type="Proteomes" id="UP001249851"/>
    </source>
</evidence>
<keyword evidence="3" id="KW-0862">Zinc</keyword>
<keyword evidence="1" id="KW-0479">Metal-binding</keyword>
<name>A0AAD9V0B3_ACRCE</name>
<evidence type="ECO:0000256" key="6">
    <source>
        <dbReference type="SAM" id="MobiDB-lite"/>
    </source>
</evidence>
<dbReference type="GO" id="GO:0006511">
    <property type="term" value="P:ubiquitin-dependent protein catabolic process"/>
    <property type="evidence" value="ECO:0007669"/>
    <property type="project" value="TreeGrafter"/>
</dbReference>
<dbReference type="Gene3D" id="1.10.533.10">
    <property type="entry name" value="Death Domain, Fas"/>
    <property type="match status" value="1"/>
</dbReference>
<dbReference type="InterPro" id="IPR011990">
    <property type="entry name" value="TPR-like_helical_dom_sf"/>
</dbReference>
<evidence type="ECO:0000313" key="10">
    <source>
        <dbReference type="EMBL" id="KAK2556427.1"/>
    </source>
</evidence>
<dbReference type="GO" id="GO:0005634">
    <property type="term" value="C:nucleus"/>
    <property type="evidence" value="ECO:0007669"/>
    <property type="project" value="TreeGrafter"/>
</dbReference>
<evidence type="ECO:0000259" key="9">
    <source>
        <dbReference type="PROSITE" id="PS51270"/>
    </source>
</evidence>
<dbReference type="PANTHER" id="PTHR21319">
    <property type="entry name" value="RING FINGER AND CHY ZINC FINGER DOMAIN-CONTAINING PROTEIN 1"/>
    <property type="match status" value="1"/>
</dbReference>
<feature type="compositionally biased region" description="Basic and acidic residues" evidence="6">
    <location>
        <begin position="1684"/>
        <end position="1698"/>
    </location>
</feature>
<reference evidence="10" key="1">
    <citation type="journal article" date="2023" name="G3 (Bethesda)">
        <title>Whole genome assembly and annotation of the endangered Caribbean coral Acropora cervicornis.</title>
        <authorList>
            <person name="Selwyn J.D."/>
            <person name="Vollmer S.V."/>
        </authorList>
    </citation>
    <scope>NUCLEOTIDE SEQUENCE</scope>
    <source>
        <strain evidence="10">K2</strain>
    </source>
</reference>
<organism evidence="10 11">
    <name type="scientific">Acropora cervicornis</name>
    <name type="common">Staghorn coral</name>
    <dbReference type="NCBI Taxonomy" id="6130"/>
    <lineage>
        <taxon>Eukaryota</taxon>
        <taxon>Metazoa</taxon>
        <taxon>Cnidaria</taxon>
        <taxon>Anthozoa</taxon>
        <taxon>Hexacorallia</taxon>
        <taxon>Scleractinia</taxon>
        <taxon>Astrocoeniina</taxon>
        <taxon>Acroporidae</taxon>
        <taxon>Acropora</taxon>
    </lineage>
</organism>
<feature type="domain" description="DED" evidence="7">
    <location>
        <begin position="1218"/>
        <end position="1293"/>
    </location>
</feature>
<feature type="compositionally biased region" description="Basic and acidic residues" evidence="6">
    <location>
        <begin position="1592"/>
        <end position="1603"/>
    </location>
</feature>
<feature type="compositionally biased region" description="Polar residues" evidence="6">
    <location>
        <begin position="2109"/>
        <end position="2121"/>
    </location>
</feature>
<feature type="region of interest" description="Disordered" evidence="6">
    <location>
        <begin position="1379"/>
        <end position="1642"/>
    </location>
</feature>
<keyword evidence="2 4" id="KW-0863">Zinc-finger</keyword>
<feature type="compositionally biased region" description="Basic and acidic residues" evidence="6">
    <location>
        <begin position="1621"/>
        <end position="1632"/>
    </location>
</feature>
<dbReference type="InterPro" id="IPR017921">
    <property type="entry name" value="Znf_CTCHY"/>
</dbReference>
<feature type="region of interest" description="Disordered" evidence="6">
    <location>
        <begin position="1680"/>
        <end position="1735"/>
    </location>
</feature>
<dbReference type="InterPro" id="IPR011029">
    <property type="entry name" value="DEATH-like_dom_sf"/>
</dbReference>
<dbReference type="GO" id="GO:0016567">
    <property type="term" value="P:protein ubiquitination"/>
    <property type="evidence" value="ECO:0007669"/>
    <property type="project" value="TreeGrafter"/>
</dbReference>
<dbReference type="Pfam" id="PF05495">
    <property type="entry name" value="zf-CHY"/>
    <property type="match status" value="1"/>
</dbReference>
<accession>A0AAD9V0B3</accession>
<dbReference type="InterPro" id="IPR001875">
    <property type="entry name" value="DED_dom"/>
</dbReference>
<evidence type="ECO:0000256" key="5">
    <source>
        <dbReference type="SAM" id="Coils"/>
    </source>
</evidence>
<dbReference type="PROSITE" id="PS51270">
    <property type="entry name" value="ZF_CTCHY"/>
    <property type="match status" value="1"/>
</dbReference>
<dbReference type="SUPFAM" id="SSF48452">
    <property type="entry name" value="TPR-like"/>
    <property type="match status" value="2"/>
</dbReference>
<dbReference type="PANTHER" id="PTHR21319:SF53">
    <property type="entry name" value="RING FINGER AND CHY ZINC FINGER DOMAIN-CONTAINING PROTEIN 1"/>
    <property type="match status" value="1"/>
</dbReference>
<evidence type="ECO:0000256" key="2">
    <source>
        <dbReference type="ARBA" id="ARBA00022771"/>
    </source>
</evidence>
<keyword evidence="11" id="KW-1185">Reference proteome</keyword>
<sequence>MDGDILSLVDLCLDTFQLPLRVERVEEASSVDKMSFRPAEDIKDSDKFFPVVQKRCKQVLKQLNDSCLDFILLSCEDDDESFNLITCLRALATLSFERGDTEALEEISTVISKCNASYNASILMNDLGVMLSLKAVYQGSKKCFSIANNFFKSTQHYLSNAIVTFNLASLCIIQGEYLKAFHFSDLAANLCHDITMRTTNNADLPMKVLKRAADILKELGNFKKFRNILRISTEFDIDGKEASEVDASKWLMKVQLREEEGGKIEGKELDELSSHLFALITAPDAQSLTADFVRTVVTAARVNYRNGLDENAFKLLEMLECALQMSSERNDLLYGWLLFQIGQFKLGCGMISDAEKSLKHAEPILMRCHGRNYHLVGYCKKLIGSCALLNNNLEGAFTNLNDAYTFFSDINSQHFELADISLNLSLIQIEMSNFQDAREILRSALVKLTHYCGKVSPKTASGYVQAGLILQKVDKEAAIDKVTEATYILRSLGFPSDHPDIKLSQRLIGLFQLSLGKKQEAEKCFVDTWKEPIVTDESKHIPRHYGITIVDYMTTKMNIGYCKESLQEMANTLSLVSLIPMKTGKDRQNYLDFLVSSLEVRSTREQGRIIEFAGQCCFITSLLCSTQMNVHFVIWLEPEGYSQSCDGKSSDEVTISRSKNSSCILFWQSSCAIQEMKESKNLYFQIRESVSTLLMQPKFRKNFVESEDYQQLPVTGKLGETWSLHNQVDCLPIFVEMKLTEPGDDSVNFDYLTSWASCNSAPETSIHVSYFSYDFPNKRIAEFAFDQLVFSLDKESMLSKVKGVKVIDCCCSYNFAFFTAPQSSYSQLSLCVDFKLPQLRAKCRQWNDSKSNNFCVSVRSALENIVFSVGKNGFVQPFAPLSCATSSDHSIAVKRNLSCTNLQGDIAMPRRPLEIDEEFHHNVKCLVSKEMRNFEMFSLVCNERSMNEASAGDCSSEVTLRPTSSSFPLQNQEFLPVSCVDVCLCLLDFILRSRSADYKQKSLNCAPPPSSVLTSCDNSSLQSNLSFVSGESVPSLSSYPVSPGTDIQRPPVFPKESSALSFLPSGCDSPQRKLLKDNDDHHMSDQNLSQEIHSPVAQGIETRAVGKSRFHPGVLKREEESAASQSCYSFELQEEVKKLKEQLRESKAEIQQLKAELGRYLFLEDKEKRSGKLQLLLPRAPTSDESRQYAGSSSCNETSLHARLHAEGACLKRQPGPSLRTIFIDISNSLSTVEFQHMKELATGKVNDLRLARMKVPYQLLDELERVSEDPRTDIRELLESIKRLDLLEKLGVSLHEGDSIFVYGALPNENSSVIGIAAVSPASLPLKDESLDSLSAKDDKKKIVPCKYGVSVRSSALSGEADGGRISGNQEDNSFASFSSFESSAENERKIPTSKGTENYEGLPLERVRTDGKGDTHVAFTSDQAGPSSILSKTSSNSSDSLVSNSAEGVQMPFLRGGSSGSCEETEPTETFQATGSGFSDGITSEKTSLNTASVDEGISQEGHFSDSEDNVADGGGNNETTVDDLQGTSIESCNRETRSSRSGLTSCPEFVESDSGISSSGNSAYRSLLAGHEGPIVGDGNQLSLQRNSIVRDKQTVGRDECDPDCSSKTGTRLPLRRNSKEYDEQKEESCELVTDSSLKTGNQLLMEPKLHECDQQNEERHEPGSDCSSKAANQLPLQQNSKEHDQQTEGSREPEASYSSDRNWERQGARPKRTQMQRPVDPPLWPSSSPVSDGLAKDFLARHSQDRAVQGSLYTDDKDLSFGGPERLRDASFVDGPTSASEAWDKLARHSQDRSIQQSLYTDDRGLISASEAYSKRPYFGGMGASSYEGLRGAHSDVRGGSAVRAGLLGDSLSNESSYSSSTHATAAPLPSFHGQTHLSSVWSGMLSDGINTSNGLLPPNDFATSDHSLTGEQDFSRECESLLDPNFHDSRLSLQLINSSIAPNSRFVYGSTSSDFAPGTHSGYSMYGAQRHVLGDDNSALIVDQRSHHRDLNLEGQSSQFGFREQAEASFAANGVVVESRDFPLPFTVSSPTASCNVVISDSTSQSSIAVASNITSTVVNANKNSVLSQTLVCDGNEEASLLPGSGEVNFKGSSSNRDYGRNTVEPNDSSLTASEQRTVEDASALVERIQREREDFMRELQRKEQMIREEREREKREKEDREWQEAERWPPQQEGVSTGSRWLCEHYQRRCRVRFPCCTQFYPCHRCHNSSSNCKNDEAKACHATHLKCSLCQFEQEVSFCFPSLRVRAMAALRFFDKRLLEIDENSDVCRGCGEKMAAYFCSICKHFTSIDKNPYHCDQCGICRIHKDKSFHCKVCNVCLDKRLENNHKCRPDSGHDECCICLEDAFSGCQILPCSHKTHLSSLSASSLHPSERMKDSRGACHISVTINSAPLAASSSPEEAVISDRKNRPKRMMLGCSYFYFSRAISETPRI</sequence>
<dbReference type="SUPFAM" id="SSF161245">
    <property type="entry name" value="Zinc hairpin stack"/>
    <property type="match status" value="1"/>
</dbReference>
<dbReference type="SUPFAM" id="SSF47986">
    <property type="entry name" value="DEATH domain"/>
    <property type="match status" value="1"/>
</dbReference>
<dbReference type="Proteomes" id="UP001249851">
    <property type="component" value="Unassembled WGS sequence"/>
</dbReference>
<feature type="coiled-coil region" evidence="5">
    <location>
        <begin position="1129"/>
        <end position="1156"/>
    </location>
</feature>
<dbReference type="InterPro" id="IPR037274">
    <property type="entry name" value="Znf_CHY_sf"/>
</dbReference>
<feature type="compositionally biased region" description="Polar residues" evidence="6">
    <location>
        <begin position="1470"/>
        <end position="1495"/>
    </location>
</feature>
<dbReference type="SUPFAM" id="SSF161219">
    <property type="entry name" value="CHY zinc finger-like"/>
    <property type="match status" value="1"/>
</dbReference>
<protein>
    <submittedName>
        <fullName evidence="10">E3 ubiquitin-protein ligase SRFP1</fullName>
    </submittedName>
</protein>
<feature type="region of interest" description="Disordered" evidence="6">
    <location>
        <begin position="2088"/>
        <end position="2124"/>
    </location>
</feature>
<evidence type="ECO:0000256" key="3">
    <source>
        <dbReference type="ARBA" id="ARBA00022833"/>
    </source>
</evidence>